<dbReference type="Gramene" id="Manes.08G110600.3.v8.1">
    <property type="protein sequence ID" value="Manes.08G110600.3.v8.1.CDS.1"/>
    <property type="gene ID" value="Manes.08G110600.v8.1"/>
</dbReference>
<dbReference type="Gramene" id="Manes.08G110600.2.v8.1">
    <property type="protein sequence ID" value="Manes.08G110600.2.v8.1.CDS.1"/>
    <property type="gene ID" value="Manes.08G110600.v8.1"/>
</dbReference>
<feature type="compositionally biased region" description="Low complexity" evidence="1">
    <location>
        <begin position="93"/>
        <end position="106"/>
    </location>
</feature>
<keyword evidence="2" id="KW-0732">Signal</keyword>
<dbReference type="PROSITE" id="PS51257">
    <property type="entry name" value="PROKAR_LIPOPROTEIN"/>
    <property type="match status" value="1"/>
</dbReference>
<proteinExistence type="predicted"/>
<name>A0A2C9VHM5_MANES</name>
<dbReference type="AlphaFoldDB" id="A0A2C9VHM5"/>
<organism evidence="3 4">
    <name type="scientific">Manihot esculenta</name>
    <name type="common">Cassava</name>
    <name type="synonym">Jatropha manihot</name>
    <dbReference type="NCBI Taxonomy" id="3983"/>
    <lineage>
        <taxon>Eukaryota</taxon>
        <taxon>Viridiplantae</taxon>
        <taxon>Streptophyta</taxon>
        <taxon>Embryophyta</taxon>
        <taxon>Tracheophyta</taxon>
        <taxon>Spermatophyta</taxon>
        <taxon>Magnoliopsida</taxon>
        <taxon>eudicotyledons</taxon>
        <taxon>Gunneridae</taxon>
        <taxon>Pentapetalae</taxon>
        <taxon>rosids</taxon>
        <taxon>fabids</taxon>
        <taxon>Malpighiales</taxon>
        <taxon>Euphorbiaceae</taxon>
        <taxon>Crotonoideae</taxon>
        <taxon>Manihoteae</taxon>
        <taxon>Manihot</taxon>
    </lineage>
</organism>
<protein>
    <submittedName>
        <fullName evidence="3">Uncharacterized protein</fullName>
    </submittedName>
</protein>
<comment type="caution">
    <text evidence="3">The sequence shown here is derived from an EMBL/GenBank/DDBJ whole genome shotgun (WGS) entry which is preliminary data.</text>
</comment>
<dbReference type="OrthoDB" id="847862at2759"/>
<sequence length="123" mass="13243">MKKVIAILFLLGLACLHLQVDGGRLGLEQIRSENIDNQLQSNAPVASTDINSNDEHGKSSSYGNIPVRVSAPVVEEDNDNSSSSRWDSDDETNSSYGNYGNPSGSSTETHHVYSSDCNPKKGC</sequence>
<feature type="chain" id="PRO_5013288183" evidence="2">
    <location>
        <begin position="23"/>
        <end position="123"/>
    </location>
</feature>
<accession>A0A2C9VHM5</accession>
<evidence type="ECO:0000256" key="1">
    <source>
        <dbReference type="SAM" id="MobiDB-lite"/>
    </source>
</evidence>
<gene>
    <name evidence="3" type="ORF">MANES_08G110600v8</name>
</gene>
<feature type="region of interest" description="Disordered" evidence="1">
    <location>
        <begin position="35"/>
        <end position="123"/>
    </location>
</feature>
<feature type="compositionally biased region" description="Polar residues" evidence="1">
    <location>
        <begin position="35"/>
        <end position="51"/>
    </location>
</feature>
<dbReference type="EMBL" id="CM004394">
    <property type="protein sequence ID" value="OAY43953.1"/>
    <property type="molecule type" value="Genomic_DNA"/>
</dbReference>
<evidence type="ECO:0000313" key="4">
    <source>
        <dbReference type="Proteomes" id="UP000091857"/>
    </source>
</evidence>
<reference evidence="4" key="1">
    <citation type="journal article" date="2016" name="Nat. Biotechnol.">
        <title>Sequencing wild and cultivated cassava and related species reveals extensive interspecific hybridization and genetic diversity.</title>
        <authorList>
            <person name="Bredeson J.V."/>
            <person name="Lyons J.B."/>
            <person name="Prochnik S.E."/>
            <person name="Wu G.A."/>
            <person name="Ha C.M."/>
            <person name="Edsinger-Gonzales E."/>
            <person name="Grimwood J."/>
            <person name="Schmutz J."/>
            <person name="Rabbi I.Y."/>
            <person name="Egesi C."/>
            <person name="Nauluvula P."/>
            <person name="Lebot V."/>
            <person name="Ndunguru J."/>
            <person name="Mkamilo G."/>
            <person name="Bart R.S."/>
            <person name="Setter T.L."/>
            <person name="Gleadow R.M."/>
            <person name="Kulakow P."/>
            <person name="Ferguson M.E."/>
            <person name="Rounsley S."/>
            <person name="Rokhsar D.S."/>
        </authorList>
    </citation>
    <scope>NUCLEOTIDE SEQUENCE [LARGE SCALE GENOMIC DNA]</scope>
    <source>
        <strain evidence="4">cv. AM560-2</strain>
    </source>
</reference>
<dbReference type="Proteomes" id="UP000091857">
    <property type="component" value="Chromosome 8"/>
</dbReference>
<keyword evidence="4" id="KW-1185">Reference proteome</keyword>
<feature type="signal peptide" evidence="2">
    <location>
        <begin position="1"/>
        <end position="22"/>
    </location>
</feature>
<evidence type="ECO:0000256" key="2">
    <source>
        <dbReference type="SAM" id="SignalP"/>
    </source>
</evidence>
<evidence type="ECO:0000313" key="3">
    <source>
        <dbReference type="EMBL" id="OAY43953.1"/>
    </source>
</evidence>